<dbReference type="SMART" id="SM00530">
    <property type="entry name" value="HTH_XRE"/>
    <property type="match status" value="1"/>
</dbReference>
<dbReference type="InterPro" id="IPR001387">
    <property type="entry name" value="Cro/C1-type_HTH"/>
</dbReference>
<dbReference type="Pfam" id="PF01381">
    <property type="entry name" value="HTH_3"/>
    <property type="match status" value="1"/>
</dbReference>
<dbReference type="AlphaFoldDB" id="A0A1M6K4N1"/>
<sequence length="124" mass="13913">MISILGQNIKKIRESKGVSAYRLSKDANVGNATISQIESGKRQTLNADTLEKIANALNVSTNELFSLEEGQKYIVTDIEETMNLIFSSEGLTLDNIELSDLEIKQIQMNMINCFNIIRMQRGDK</sequence>
<dbReference type="PANTHER" id="PTHR46797">
    <property type="entry name" value="HTH-TYPE TRANSCRIPTIONAL REGULATOR"/>
    <property type="match status" value="1"/>
</dbReference>
<dbReference type="InterPro" id="IPR010982">
    <property type="entry name" value="Lambda_DNA-bd_dom_sf"/>
</dbReference>
<dbReference type="InterPro" id="IPR050807">
    <property type="entry name" value="TransReg_Diox_bact_type"/>
</dbReference>
<name>A0A1M6K4N1_9CLOT</name>
<protein>
    <submittedName>
        <fullName evidence="3">Transcriptional regulator, contains XRE-family HTH domain</fullName>
    </submittedName>
</protein>
<dbReference type="RefSeq" id="WP_072986883.1">
    <property type="nucleotide sequence ID" value="NZ_FQZB01000009.1"/>
</dbReference>
<dbReference type="Proteomes" id="UP000184310">
    <property type="component" value="Unassembled WGS sequence"/>
</dbReference>
<reference evidence="3 4" key="1">
    <citation type="submission" date="2016-11" db="EMBL/GenBank/DDBJ databases">
        <authorList>
            <person name="Jaros S."/>
            <person name="Januszkiewicz K."/>
            <person name="Wedrychowicz H."/>
        </authorList>
    </citation>
    <scope>NUCLEOTIDE SEQUENCE [LARGE SCALE GENOMIC DNA]</scope>
    <source>
        <strain evidence="3 4">DSM 21758</strain>
    </source>
</reference>
<keyword evidence="4" id="KW-1185">Reference proteome</keyword>
<dbReference type="GO" id="GO:0003700">
    <property type="term" value="F:DNA-binding transcription factor activity"/>
    <property type="evidence" value="ECO:0007669"/>
    <property type="project" value="TreeGrafter"/>
</dbReference>
<dbReference type="Gene3D" id="1.10.260.40">
    <property type="entry name" value="lambda repressor-like DNA-binding domains"/>
    <property type="match status" value="1"/>
</dbReference>
<evidence type="ECO:0000256" key="1">
    <source>
        <dbReference type="ARBA" id="ARBA00023125"/>
    </source>
</evidence>
<organism evidence="3 4">
    <name type="scientific">Clostridium cavendishii DSM 21758</name>
    <dbReference type="NCBI Taxonomy" id="1121302"/>
    <lineage>
        <taxon>Bacteria</taxon>
        <taxon>Bacillati</taxon>
        <taxon>Bacillota</taxon>
        <taxon>Clostridia</taxon>
        <taxon>Eubacteriales</taxon>
        <taxon>Clostridiaceae</taxon>
        <taxon>Clostridium</taxon>
    </lineage>
</organism>
<dbReference type="PANTHER" id="PTHR46797:SF1">
    <property type="entry name" value="METHYLPHOSPHONATE SYNTHASE"/>
    <property type="match status" value="1"/>
</dbReference>
<dbReference type="SUPFAM" id="SSF47413">
    <property type="entry name" value="lambda repressor-like DNA-binding domains"/>
    <property type="match status" value="1"/>
</dbReference>
<proteinExistence type="predicted"/>
<keyword evidence="1" id="KW-0238">DNA-binding</keyword>
<dbReference type="STRING" id="1121302.SAMN02745163_02096"/>
<dbReference type="GO" id="GO:0003677">
    <property type="term" value="F:DNA binding"/>
    <property type="evidence" value="ECO:0007669"/>
    <property type="project" value="UniProtKB-KW"/>
</dbReference>
<accession>A0A1M6K4N1</accession>
<gene>
    <name evidence="3" type="ORF">SAMN02745163_02096</name>
</gene>
<evidence type="ECO:0000313" key="4">
    <source>
        <dbReference type="Proteomes" id="UP000184310"/>
    </source>
</evidence>
<feature type="domain" description="HTH cro/C1-type" evidence="2">
    <location>
        <begin position="9"/>
        <end position="64"/>
    </location>
</feature>
<dbReference type="PROSITE" id="PS50943">
    <property type="entry name" value="HTH_CROC1"/>
    <property type="match status" value="1"/>
</dbReference>
<evidence type="ECO:0000313" key="3">
    <source>
        <dbReference type="EMBL" id="SHJ53916.1"/>
    </source>
</evidence>
<dbReference type="GO" id="GO:0005829">
    <property type="term" value="C:cytosol"/>
    <property type="evidence" value="ECO:0007669"/>
    <property type="project" value="TreeGrafter"/>
</dbReference>
<dbReference type="EMBL" id="FQZB01000009">
    <property type="protein sequence ID" value="SHJ53916.1"/>
    <property type="molecule type" value="Genomic_DNA"/>
</dbReference>
<evidence type="ECO:0000259" key="2">
    <source>
        <dbReference type="PROSITE" id="PS50943"/>
    </source>
</evidence>
<dbReference type="OrthoDB" id="1911445at2"/>
<dbReference type="CDD" id="cd00093">
    <property type="entry name" value="HTH_XRE"/>
    <property type="match status" value="1"/>
</dbReference>